<keyword evidence="3" id="KW-1185">Reference proteome</keyword>
<dbReference type="EMBL" id="JAEHOE010000224">
    <property type="protein sequence ID" value="KAG2482415.1"/>
    <property type="molecule type" value="Genomic_DNA"/>
</dbReference>
<evidence type="ECO:0000313" key="2">
    <source>
        <dbReference type="EMBL" id="KAG2482415.1"/>
    </source>
</evidence>
<reference evidence="2" key="1">
    <citation type="journal article" date="2020" name="bioRxiv">
        <title>Comparative genomics of Chlamydomonas.</title>
        <authorList>
            <person name="Craig R.J."/>
            <person name="Hasan A.R."/>
            <person name="Ness R.W."/>
            <person name="Keightley P.D."/>
        </authorList>
    </citation>
    <scope>NUCLEOTIDE SEQUENCE</scope>
    <source>
        <strain evidence="2">CCAP 11/70</strain>
    </source>
</reference>
<dbReference type="AlphaFoldDB" id="A0A835XFL0"/>
<feature type="domain" description="Nucleotide-diphospho-sugar transferase" evidence="1">
    <location>
        <begin position="19"/>
        <end position="145"/>
    </location>
</feature>
<proteinExistence type="predicted"/>
<organism evidence="2 3">
    <name type="scientific">Edaphochlamys debaryana</name>
    <dbReference type="NCBI Taxonomy" id="47281"/>
    <lineage>
        <taxon>Eukaryota</taxon>
        <taxon>Viridiplantae</taxon>
        <taxon>Chlorophyta</taxon>
        <taxon>core chlorophytes</taxon>
        <taxon>Chlorophyceae</taxon>
        <taxon>CS clade</taxon>
        <taxon>Chlamydomonadales</taxon>
        <taxon>Chlamydomonadales incertae sedis</taxon>
        <taxon>Edaphochlamys</taxon>
    </lineage>
</organism>
<dbReference type="InterPro" id="IPR005069">
    <property type="entry name" value="Nucl-diP-sugar_transferase"/>
</dbReference>
<name>A0A835XFL0_9CHLO</name>
<accession>A0A835XFL0</accession>
<gene>
    <name evidence="2" type="ORF">HYH03_018650</name>
</gene>
<dbReference type="Proteomes" id="UP000612055">
    <property type="component" value="Unassembled WGS sequence"/>
</dbReference>
<comment type="caution">
    <text evidence="2">The sequence shown here is derived from an EMBL/GenBank/DDBJ whole genome shotgun (WGS) entry which is preliminary data.</text>
</comment>
<evidence type="ECO:0000313" key="3">
    <source>
        <dbReference type="Proteomes" id="UP000612055"/>
    </source>
</evidence>
<evidence type="ECO:0000259" key="1">
    <source>
        <dbReference type="Pfam" id="PF03407"/>
    </source>
</evidence>
<protein>
    <recommendedName>
        <fullName evidence="1">Nucleotide-diphospho-sugar transferase domain-containing protein</fullName>
    </recommendedName>
</protein>
<dbReference type="Pfam" id="PF03407">
    <property type="entry name" value="Nucleotid_trans"/>
    <property type="match status" value="1"/>
</dbReference>
<sequence length="243" mass="27322">MVTDSWYEVPGPFAFVKRLTDLVSLGYDVLWFEPDRVWFRHPLAWLVPYADSVGADVLLPSPTCQEPAPGSGVDPRPVHLDLIYIRSTPGTVRCMYQWVWYLSSAQVTSHDHVLSAEHFATALNKCLDYVSIRYLPTSAFPPFCAGRCGCNAGAPVGEPGTGSVLDANGTPTVSCAREQAREWVSMAFTCVHPVAARAAHMDAYTRLYNATVHPIGEEDYKQAFKEPYAFTLPWRRRRMHRRR</sequence>